<dbReference type="Gene3D" id="3.40.33.10">
    <property type="entry name" value="CAP"/>
    <property type="match status" value="2"/>
</dbReference>
<feature type="domain" description="SCP" evidence="1">
    <location>
        <begin position="103"/>
        <end position="191"/>
    </location>
</feature>
<feature type="non-terminal residue" evidence="2">
    <location>
        <position position="1"/>
    </location>
</feature>
<dbReference type="Proteomes" id="UP000252519">
    <property type="component" value="Unassembled WGS sequence"/>
</dbReference>
<comment type="caution">
    <text evidence="2">The sequence shown here is derived from an EMBL/GenBank/DDBJ whole genome shotgun (WGS) entry which is preliminary data.</text>
</comment>
<protein>
    <recommendedName>
        <fullName evidence="1">SCP domain-containing protein</fullName>
    </recommendedName>
</protein>
<accession>A0A368H4B4</accession>
<evidence type="ECO:0000313" key="2">
    <source>
        <dbReference type="EMBL" id="RCN50105.1"/>
    </source>
</evidence>
<name>A0A368H4B4_ANCCA</name>
<sequence length="230" mass="25714">LKLQAWDCNLEDQAAEAAKACTSYTGKYGVNEEMFKANPCNITTQTDIMLKKWWNEVHNVELVGRNQYSDDVKHFGVEYECKTLGKDALEKITGCQWPVPTATGNRPQNTHKIAGDWEISGQDALETAITTWYKELEESEGIGENPVYTTEMENAGKLSNFVNLAYEENTQVGCAFQNCPKQGYTLVACQYDKLITPDELIYTTGKTCSKCAENTRKCETDSGNNGLCIK</sequence>
<dbReference type="InterPro" id="IPR035940">
    <property type="entry name" value="CAP_sf"/>
</dbReference>
<reference evidence="2 3" key="1">
    <citation type="submission" date="2014-10" db="EMBL/GenBank/DDBJ databases">
        <title>Draft genome of the hookworm Ancylostoma caninum.</title>
        <authorList>
            <person name="Mitreva M."/>
        </authorList>
    </citation>
    <scope>NUCLEOTIDE SEQUENCE [LARGE SCALE GENOMIC DNA]</scope>
    <source>
        <strain evidence="2 3">Baltimore</strain>
    </source>
</reference>
<proteinExistence type="predicted"/>
<gene>
    <name evidence="2" type="ORF">ANCCAN_03710</name>
</gene>
<dbReference type="OrthoDB" id="5874910at2759"/>
<dbReference type="Pfam" id="PF00188">
    <property type="entry name" value="CAP"/>
    <property type="match status" value="1"/>
</dbReference>
<keyword evidence="3" id="KW-1185">Reference proteome</keyword>
<dbReference type="InterPro" id="IPR014044">
    <property type="entry name" value="CAP_dom"/>
</dbReference>
<dbReference type="STRING" id="29170.A0A368H4B4"/>
<dbReference type="AlphaFoldDB" id="A0A368H4B4"/>
<organism evidence="2 3">
    <name type="scientific">Ancylostoma caninum</name>
    <name type="common">Dog hookworm</name>
    <dbReference type="NCBI Taxonomy" id="29170"/>
    <lineage>
        <taxon>Eukaryota</taxon>
        <taxon>Metazoa</taxon>
        <taxon>Ecdysozoa</taxon>
        <taxon>Nematoda</taxon>
        <taxon>Chromadorea</taxon>
        <taxon>Rhabditida</taxon>
        <taxon>Rhabditina</taxon>
        <taxon>Rhabditomorpha</taxon>
        <taxon>Strongyloidea</taxon>
        <taxon>Ancylostomatidae</taxon>
        <taxon>Ancylostomatinae</taxon>
        <taxon>Ancylostoma</taxon>
    </lineage>
</organism>
<dbReference type="SUPFAM" id="SSF55797">
    <property type="entry name" value="PR-1-like"/>
    <property type="match status" value="2"/>
</dbReference>
<evidence type="ECO:0000259" key="1">
    <source>
        <dbReference type="Pfam" id="PF00188"/>
    </source>
</evidence>
<evidence type="ECO:0000313" key="3">
    <source>
        <dbReference type="Proteomes" id="UP000252519"/>
    </source>
</evidence>
<dbReference type="EMBL" id="JOJR01000026">
    <property type="protein sequence ID" value="RCN50105.1"/>
    <property type="molecule type" value="Genomic_DNA"/>
</dbReference>